<protein>
    <recommendedName>
        <fullName evidence="1">CMP/dCMP-type deaminase domain-containing protein</fullName>
    </recommendedName>
</protein>
<reference evidence="2" key="1">
    <citation type="submission" date="2021-01" db="EMBL/GenBank/DDBJ databases">
        <title>Whole genome shotgun sequence of Sphaerimonospora thailandensis NBRC 107569.</title>
        <authorList>
            <person name="Komaki H."/>
            <person name="Tamura T."/>
        </authorList>
    </citation>
    <scope>NUCLEOTIDE SEQUENCE</scope>
    <source>
        <strain evidence="2">NBRC 107569</strain>
    </source>
</reference>
<dbReference type="PROSITE" id="PS51747">
    <property type="entry name" value="CYT_DCMP_DEAMINASES_2"/>
    <property type="match status" value="1"/>
</dbReference>
<organism evidence="2 3">
    <name type="scientific">Sphaerimonospora thailandensis</name>
    <dbReference type="NCBI Taxonomy" id="795644"/>
    <lineage>
        <taxon>Bacteria</taxon>
        <taxon>Bacillati</taxon>
        <taxon>Actinomycetota</taxon>
        <taxon>Actinomycetes</taxon>
        <taxon>Streptosporangiales</taxon>
        <taxon>Streptosporangiaceae</taxon>
        <taxon>Sphaerimonospora</taxon>
    </lineage>
</organism>
<name>A0A8J3RIC1_9ACTN</name>
<dbReference type="AlphaFoldDB" id="A0A8J3RIC1"/>
<feature type="domain" description="CMP/dCMP-type deaminase" evidence="1">
    <location>
        <begin position="10"/>
        <end position="139"/>
    </location>
</feature>
<dbReference type="EMBL" id="BOOG01000065">
    <property type="protein sequence ID" value="GIH72898.1"/>
    <property type="molecule type" value="Genomic_DNA"/>
</dbReference>
<gene>
    <name evidence="2" type="ORF">Mth01_51510</name>
</gene>
<keyword evidence="3" id="KW-1185">Reference proteome</keyword>
<dbReference type="InterPro" id="IPR016193">
    <property type="entry name" value="Cytidine_deaminase-like"/>
</dbReference>
<evidence type="ECO:0000313" key="3">
    <source>
        <dbReference type="Proteomes" id="UP000610966"/>
    </source>
</evidence>
<dbReference type="Proteomes" id="UP000610966">
    <property type="component" value="Unassembled WGS sequence"/>
</dbReference>
<evidence type="ECO:0000313" key="2">
    <source>
        <dbReference type="EMBL" id="GIH72898.1"/>
    </source>
</evidence>
<proteinExistence type="predicted"/>
<dbReference type="InterPro" id="IPR002125">
    <property type="entry name" value="CMP_dCMP_dom"/>
</dbReference>
<sequence length="162" mass="17236">MSSGLTPQAEADRRWLREAIELSRRCPPSGTAYSVGAIIVAGDGTRRADGYSRDADPHVHAEESALAALARSGPSHVDLAGATIYSSLEPCSSRRSRPRTCTHLILAAGIGRVVFALREPPLLADCHGAELLRQGGVEVVEIGDMARLVREVNAHLFTAQDG</sequence>
<dbReference type="Gene3D" id="3.40.140.10">
    <property type="entry name" value="Cytidine Deaminase, domain 2"/>
    <property type="match status" value="1"/>
</dbReference>
<comment type="caution">
    <text evidence="2">The sequence shown here is derived from an EMBL/GenBank/DDBJ whole genome shotgun (WGS) entry which is preliminary data.</text>
</comment>
<dbReference type="GO" id="GO:0003824">
    <property type="term" value="F:catalytic activity"/>
    <property type="evidence" value="ECO:0007669"/>
    <property type="project" value="InterPro"/>
</dbReference>
<dbReference type="SUPFAM" id="SSF53927">
    <property type="entry name" value="Cytidine deaminase-like"/>
    <property type="match status" value="1"/>
</dbReference>
<evidence type="ECO:0000259" key="1">
    <source>
        <dbReference type="PROSITE" id="PS51747"/>
    </source>
</evidence>
<dbReference type="Pfam" id="PF00383">
    <property type="entry name" value="dCMP_cyt_deam_1"/>
    <property type="match status" value="1"/>
</dbReference>
<accession>A0A8J3RIC1</accession>